<dbReference type="RefSeq" id="WP_089744122.1">
    <property type="nucleotide sequence ID" value="NZ_FNHD01000009.1"/>
</dbReference>
<evidence type="ECO:0000259" key="1">
    <source>
        <dbReference type="Pfam" id="PF00534"/>
    </source>
</evidence>
<dbReference type="InterPro" id="IPR050194">
    <property type="entry name" value="Glycosyltransferase_grp1"/>
</dbReference>
<gene>
    <name evidence="2" type="ORF">SAMN05216273_10980</name>
</gene>
<dbReference type="Gene3D" id="3.40.50.2000">
    <property type="entry name" value="Glycogen Phosphorylase B"/>
    <property type="match status" value="2"/>
</dbReference>
<reference evidence="2 3" key="1">
    <citation type="submission" date="2016-10" db="EMBL/GenBank/DDBJ databases">
        <authorList>
            <person name="Varghese N."/>
            <person name="Submissions S."/>
        </authorList>
    </citation>
    <scope>NUCLEOTIDE SEQUENCE [LARGE SCALE GENOMIC DNA]</scope>
    <source>
        <strain evidence="2 3">CGMCC 1.10941</strain>
    </source>
</reference>
<dbReference type="Proteomes" id="UP000199242">
    <property type="component" value="Unassembled WGS sequence"/>
</dbReference>
<name>A0ABY0QUX9_9FLAO</name>
<dbReference type="SUPFAM" id="SSF53756">
    <property type="entry name" value="UDP-Glycosyltransferase/glycogen phosphorylase"/>
    <property type="match status" value="1"/>
</dbReference>
<evidence type="ECO:0000313" key="2">
    <source>
        <dbReference type="EMBL" id="SDL95032.1"/>
    </source>
</evidence>
<evidence type="ECO:0000313" key="3">
    <source>
        <dbReference type="Proteomes" id="UP000199242"/>
    </source>
</evidence>
<comment type="caution">
    <text evidence="2">The sequence shown here is derived from an EMBL/GenBank/DDBJ whole genome shotgun (WGS) entry which is preliminary data.</text>
</comment>
<protein>
    <submittedName>
        <fullName evidence="2">Glycosyltransferase involved in cell wall bisynthesis</fullName>
    </submittedName>
</protein>
<keyword evidence="3" id="KW-1185">Reference proteome</keyword>
<accession>A0ABY0QUX9</accession>
<organism evidence="2 3">
    <name type="scientific">Chryseobacterium taihuense</name>
    <dbReference type="NCBI Taxonomy" id="1141221"/>
    <lineage>
        <taxon>Bacteria</taxon>
        <taxon>Pseudomonadati</taxon>
        <taxon>Bacteroidota</taxon>
        <taxon>Flavobacteriia</taxon>
        <taxon>Flavobacteriales</taxon>
        <taxon>Weeksellaceae</taxon>
        <taxon>Chryseobacterium group</taxon>
        <taxon>Chryseobacterium</taxon>
    </lineage>
</organism>
<dbReference type="CDD" id="cd03801">
    <property type="entry name" value="GT4_PimA-like"/>
    <property type="match status" value="1"/>
</dbReference>
<dbReference type="PANTHER" id="PTHR45947">
    <property type="entry name" value="SULFOQUINOVOSYL TRANSFERASE SQD2"/>
    <property type="match status" value="1"/>
</dbReference>
<feature type="domain" description="Glycosyl transferase family 1" evidence="1">
    <location>
        <begin position="204"/>
        <end position="371"/>
    </location>
</feature>
<dbReference type="Pfam" id="PF00534">
    <property type="entry name" value="Glycos_transf_1"/>
    <property type="match status" value="1"/>
</dbReference>
<dbReference type="PANTHER" id="PTHR45947:SF3">
    <property type="entry name" value="SULFOQUINOVOSYL TRANSFERASE SQD2"/>
    <property type="match status" value="1"/>
</dbReference>
<sequence length="397" mass="45561">MKKVNHVLIVTKEFQSEFQLNSGGTGIFYQNLAEGLVRNGIRVSVFGSSKKPFKQKAENLSVFFVKDYFKKNKLAELLRSVTGKISFLQNLHFKIYNWEINYLQKELKNFIRDKEIDIIETHDWEGMSRVTEDLNIPYIIRCHGSWSVLHNFFGYGAAKGKIDNEKKAFEKANYVITISKSNEKIVKQVFGSKNYHLIYNGIDTDFFRPQQNITIKPKSIFYIGNVSVEKGAQTALNAFIKVNQSESAASLNFIGRETEITEQLKEKIQQNNLHNKVVFHGRKDKNEVIKLLSEAEAVIFPSKGETFGLALTEAMALEKPVVCSDLEVFREIVEDGKNGLIAKSEDDFAEKILKIFSDQSFAKHLSQNARKTIVEKFSMDKMLEETVNYYMEVINKE</sequence>
<dbReference type="EMBL" id="FNHD01000009">
    <property type="protein sequence ID" value="SDL95032.1"/>
    <property type="molecule type" value="Genomic_DNA"/>
</dbReference>
<dbReference type="InterPro" id="IPR001296">
    <property type="entry name" value="Glyco_trans_1"/>
</dbReference>
<proteinExistence type="predicted"/>